<name>A0ABZ2ZVU5_9MICC</name>
<protein>
    <submittedName>
        <fullName evidence="1">DUF664 domain-containing protein</fullName>
    </submittedName>
</protein>
<organism evidence="1 2">
    <name type="scientific">Arthrobacter citreus</name>
    <dbReference type="NCBI Taxonomy" id="1670"/>
    <lineage>
        <taxon>Bacteria</taxon>
        <taxon>Bacillati</taxon>
        <taxon>Actinomycetota</taxon>
        <taxon>Actinomycetes</taxon>
        <taxon>Micrococcales</taxon>
        <taxon>Micrococcaceae</taxon>
        <taxon>Arthrobacter</taxon>
    </lineage>
</organism>
<dbReference type="Pfam" id="PF04978">
    <property type="entry name" value="MST"/>
    <property type="match status" value="1"/>
</dbReference>
<gene>
    <name evidence="1" type="ORF">AAE021_16890</name>
</gene>
<dbReference type="InterPro" id="IPR034660">
    <property type="entry name" value="DinB/YfiT-like"/>
</dbReference>
<dbReference type="EMBL" id="CP151657">
    <property type="protein sequence ID" value="WZP15801.1"/>
    <property type="molecule type" value="Genomic_DNA"/>
</dbReference>
<evidence type="ECO:0000313" key="1">
    <source>
        <dbReference type="EMBL" id="WZP15801.1"/>
    </source>
</evidence>
<sequence>MEQSDLIIDAFGRLPQAVRGAVHGLDAAALNHRPYPAGNSISWLIWHLARSEDAQVAPLAGHEQAWTAEGWYKRVGLPFAVDDTGYGHDSEQVALVQVQSAEVLLGYYEAVHSRTAAFVSGVSGSDLDQVVDTAWDPPVTLGVRLVSVLADGLEHAGQAAYLRGMVLAVGTGT</sequence>
<reference evidence="1 2" key="1">
    <citation type="submission" date="2024-04" db="EMBL/GenBank/DDBJ databases">
        <title>Arthrobacter sp. from Plains bison fecal sample.</title>
        <authorList>
            <person name="Ruzzini A."/>
        </authorList>
    </citation>
    <scope>NUCLEOTIDE SEQUENCE [LARGE SCALE GENOMIC DNA]</scope>
    <source>
        <strain evidence="1 2">EINP1</strain>
    </source>
</reference>
<dbReference type="Proteomes" id="UP001448858">
    <property type="component" value="Chromosome"/>
</dbReference>
<dbReference type="InterPro" id="IPR007061">
    <property type="entry name" value="MST-like"/>
</dbReference>
<keyword evidence="2" id="KW-1185">Reference proteome</keyword>
<dbReference type="SUPFAM" id="SSF109854">
    <property type="entry name" value="DinB/YfiT-like putative metalloenzymes"/>
    <property type="match status" value="1"/>
</dbReference>
<accession>A0ABZ2ZVU5</accession>
<evidence type="ECO:0000313" key="2">
    <source>
        <dbReference type="Proteomes" id="UP001448858"/>
    </source>
</evidence>
<proteinExistence type="predicted"/>
<dbReference type="NCBIfam" id="NF047843">
    <property type="entry name" value="MST_Rv0443"/>
    <property type="match status" value="1"/>
</dbReference>
<dbReference type="Gene3D" id="1.20.120.450">
    <property type="entry name" value="dinb family like domain"/>
    <property type="match status" value="1"/>
</dbReference>
<dbReference type="RefSeq" id="WP_342023453.1">
    <property type="nucleotide sequence ID" value="NZ_CP151657.1"/>
</dbReference>